<sequence length="287" mass="31821">MNADIKTDRTSLAFEQAEGIAPLPSQLKLREVSRGLQSRLWKRFYENIEFTGHISTSSLTYEWNNILSYIWSIYYELPADECPTQRHEVHEFIKSKIYGESYSDCLGFCEALLKAPNCPKWVPPAIDKELRESFAAYRVDDSGLAIVPVASVEEGKVILAAHTKLSEGGFHGAKRHLSSAGENLTKGKWSDSIRESISAVESVARKLVPNAKTLGPALAELDKRGHLHPSLKIGFDKIYGFTCDERGIRHALIEDAAAKVDESDALFMLGACASFVTYMIGKAHLGD</sequence>
<evidence type="ECO:0000313" key="1">
    <source>
        <dbReference type="EMBL" id="TDQ66704.1"/>
    </source>
</evidence>
<protein>
    <submittedName>
        <fullName evidence="1">Uncharacterized protein</fullName>
    </submittedName>
</protein>
<keyword evidence="2" id="KW-1185">Reference proteome</keyword>
<dbReference type="OrthoDB" id="9786278at2"/>
<dbReference type="RefSeq" id="WP_133571383.1">
    <property type="nucleotide sequence ID" value="NZ_SNYR01000001.1"/>
</dbReference>
<gene>
    <name evidence="1" type="ORF">ATL17_0707</name>
</gene>
<evidence type="ECO:0000313" key="2">
    <source>
        <dbReference type="Proteomes" id="UP000295391"/>
    </source>
</evidence>
<dbReference type="AlphaFoldDB" id="A0A4R6VVF5"/>
<dbReference type="EMBL" id="SNYR01000001">
    <property type="protein sequence ID" value="TDQ66704.1"/>
    <property type="molecule type" value="Genomic_DNA"/>
</dbReference>
<dbReference type="Proteomes" id="UP000295391">
    <property type="component" value="Unassembled WGS sequence"/>
</dbReference>
<accession>A0A4R6VVF5</accession>
<name>A0A4R6VVF5_9HYPH</name>
<reference evidence="1 2" key="1">
    <citation type="submission" date="2019-03" db="EMBL/GenBank/DDBJ databases">
        <title>Genomic Encyclopedia of Type Strains, Phase III (KMG-III): the genomes of soil and plant-associated and newly described type strains.</title>
        <authorList>
            <person name="Whitman W."/>
        </authorList>
    </citation>
    <scope>NUCLEOTIDE SEQUENCE [LARGE SCALE GENOMIC DNA]</scope>
    <source>
        <strain evidence="1 2">CGMCC 1.7002</strain>
    </source>
</reference>
<proteinExistence type="predicted"/>
<organism evidence="1 2">
    <name type="scientific">Maritalea mobilis</name>
    <dbReference type="NCBI Taxonomy" id="483324"/>
    <lineage>
        <taxon>Bacteria</taxon>
        <taxon>Pseudomonadati</taxon>
        <taxon>Pseudomonadota</taxon>
        <taxon>Alphaproteobacteria</taxon>
        <taxon>Hyphomicrobiales</taxon>
        <taxon>Devosiaceae</taxon>
        <taxon>Maritalea</taxon>
    </lineage>
</organism>
<comment type="caution">
    <text evidence="1">The sequence shown here is derived from an EMBL/GenBank/DDBJ whole genome shotgun (WGS) entry which is preliminary data.</text>
</comment>